<dbReference type="KEGG" id="cace:CACET_c23080"/>
<organism evidence="1 2">
    <name type="scientific">Clostridium aceticum</name>
    <dbReference type="NCBI Taxonomy" id="84022"/>
    <lineage>
        <taxon>Bacteria</taxon>
        <taxon>Bacillati</taxon>
        <taxon>Bacillota</taxon>
        <taxon>Clostridia</taxon>
        <taxon>Eubacteriales</taxon>
        <taxon>Clostridiaceae</taxon>
        <taxon>Clostridium</taxon>
    </lineage>
</organism>
<evidence type="ECO:0000313" key="1">
    <source>
        <dbReference type="EMBL" id="AKL95754.1"/>
    </source>
</evidence>
<proteinExistence type="predicted"/>
<sequence>MIKVQNLYHSYTDDHNYAVKDINFEIAKGVFGKYLFLHFGT</sequence>
<dbReference type="STRING" id="84022.CACET_c23080"/>
<dbReference type="EMBL" id="CP009687">
    <property type="protein sequence ID" value="AKL95754.1"/>
    <property type="molecule type" value="Genomic_DNA"/>
</dbReference>
<accession>A0A0G3WE99</accession>
<name>A0A0G3WE99_9CLOT</name>
<keyword evidence="2" id="KW-1185">Reference proteome</keyword>
<reference evidence="1 2" key="1">
    <citation type="submission" date="2014-10" db="EMBL/GenBank/DDBJ databases">
        <title>Genome sequence of Clostridium aceticum DSM 1496.</title>
        <authorList>
            <person name="Poehlein A."/>
            <person name="Schiel-Bengelsdorf B."/>
            <person name="Gottschalk G."/>
            <person name="Duerre P."/>
            <person name="Daniel R."/>
        </authorList>
    </citation>
    <scope>NUCLEOTIDE SEQUENCE [LARGE SCALE GENOMIC DNA]</scope>
    <source>
        <strain evidence="1 2">DSM 1496</strain>
    </source>
</reference>
<evidence type="ECO:0008006" key="3">
    <source>
        <dbReference type="Google" id="ProtNLM"/>
    </source>
</evidence>
<evidence type="ECO:0000313" key="2">
    <source>
        <dbReference type="Proteomes" id="UP000035704"/>
    </source>
</evidence>
<dbReference type="RefSeq" id="WP_278287078.1">
    <property type="nucleotide sequence ID" value="NZ_CP009687.1"/>
</dbReference>
<dbReference type="Proteomes" id="UP000035704">
    <property type="component" value="Chromosome"/>
</dbReference>
<dbReference type="AlphaFoldDB" id="A0A0G3WE99"/>
<protein>
    <recommendedName>
        <fullName evidence="3">ABC transporter ATP-binding protein</fullName>
    </recommendedName>
</protein>
<gene>
    <name evidence="1" type="ORF">CACET_c23080</name>
</gene>
<dbReference type="PATRIC" id="fig|84022.6.peg.2319"/>